<sequence length="218" mass="24448">MTTRSGQSFRPRYTDKERDDLIDLILQKGTEIEAKLSEMDNPNFQSKPTTETNSSSGSDSATKNNGKNPVIPIIQEYTTHPQTGGDVLGPNQHLERSQASLPEMANQIIQSGSARPSVEAEVFSKHILDIHNEVRRKIAINNEKYKSHADLKRKFADFQGGDEVMVCICPERYPKSVYKKLHSRSAEPFKILKKISSNAYVLELPKDWASATSSTLKI</sequence>
<gene>
    <name evidence="3" type="ORF">ACH5RR_006778</name>
</gene>
<feature type="region of interest" description="Disordered" evidence="1">
    <location>
        <begin position="33"/>
        <end position="68"/>
    </location>
</feature>
<evidence type="ECO:0000259" key="2">
    <source>
        <dbReference type="Pfam" id="PF24626"/>
    </source>
</evidence>
<feature type="region of interest" description="Disordered" evidence="1">
    <location>
        <begin position="1"/>
        <end position="20"/>
    </location>
</feature>
<feature type="domain" description="Tf2-1-like SH3-like" evidence="2">
    <location>
        <begin position="161"/>
        <end position="215"/>
    </location>
</feature>
<evidence type="ECO:0000313" key="3">
    <source>
        <dbReference type="EMBL" id="KAL3533257.1"/>
    </source>
</evidence>
<proteinExistence type="predicted"/>
<dbReference type="Pfam" id="PF24626">
    <property type="entry name" value="SH3_Tf2-1"/>
    <property type="match status" value="1"/>
</dbReference>
<accession>A0ABD3APX8</accession>
<evidence type="ECO:0000256" key="1">
    <source>
        <dbReference type="SAM" id="MobiDB-lite"/>
    </source>
</evidence>
<evidence type="ECO:0000313" key="4">
    <source>
        <dbReference type="Proteomes" id="UP001630127"/>
    </source>
</evidence>
<protein>
    <recommendedName>
        <fullName evidence="2">Tf2-1-like SH3-like domain-containing protein</fullName>
    </recommendedName>
</protein>
<dbReference type="Proteomes" id="UP001630127">
    <property type="component" value="Unassembled WGS sequence"/>
</dbReference>
<keyword evidence="4" id="KW-1185">Reference proteome</keyword>
<dbReference type="InterPro" id="IPR056924">
    <property type="entry name" value="SH3_Tf2-1"/>
</dbReference>
<dbReference type="AlphaFoldDB" id="A0ABD3APX8"/>
<feature type="compositionally biased region" description="Polar residues" evidence="1">
    <location>
        <begin position="40"/>
        <end position="67"/>
    </location>
</feature>
<organism evidence="3 4">
    <name type="scientific">Cinchona calisaya</name>
    <dbReference type="NCBI Taxonomy" id="153742"/>
    <lineage>
        <taxon>Eukaryota</taxon>
        <taxon>Viridiplantae</taxon>
        <taxon>Streptophyta</taxon>
        <taxon>Embryophyta</taxon>
        <taxon>Tracheophyta</taxon>
        <taxon>Spermatophyta</taxon>
        <taxon>Magnoliopsida</taxon>
        <taxon>eudicotyledons</taxon>
        <taxon>Gunneridae</taxon>
        <taxon>Pentapetalae</taxon>
        <taxon>asterids</taxon>
        <taxon>lamiids</taxon>
        <taxon>Gentianales</taxon>
        <taxon>Rubiaceae</taxon>
        <taxon>Cinchonoideae</taxon>
        <taxon>Cinchoneae</taxon>
        <taxon>Cinchona</taxon>
    </lineage>
</organism>
<comment type="caution">
    <text evidence="3">The sequence shown here is derived from an EMBL/GenBank/DDBJ whole genome shotgun (WGS) entry which is preliminary data.</text>
</comment>
<dbReference type="EMBL" id="JBJUIK010000003">
    <property type="protein sequence ID" value="KAL3533257.1"/>
    <property type="molecule type" value="Genomic_DNA"/>
</dbReference>
<name>A0ABD3APX8_9GENT</name>
<reference evidence="3 4" key="1">
    <citation type="submission" date="2024-11" db="EMBL/GenBank/DDBJ databases">
        <title>A near-complete genome assembly of Cinchona calisaya.</title>
        <authorList>
            <person name="Lian D.C."/>
            <person name="Zhao X.W."/>
            <person name="Wei L."/>
        </authorList>
    </citation>
    <scope>NUCLEOTIDE SEQUENCE [LARGE SCALE GENOMIC DNA]</scope>
    <source>
        <tissue evidence="3">Nenye</tissue>
    </source>
</reference>